<dbReference type="SUPFAM" id="SSF48403">
    <property type="entry name" value="Ankyrin repeat"/>
    <property type="match status" value="1"/>
</dbReference>
<proteinExistence type="predicted"/>
<protein>
    <submittedName>
        <fullName evidence="1">Uncharacterized protein</fullName>
    </submittedName>
</protein>
<reference evidence="1 2" key="1">
    <citation type="submission" date="2018-11" db="EMBL/GenBank/DDBJ databases">
        <title>Genome sequence and assembly of Colletotrichum spinosum.</title>
        <authorList>
            <person name="Gan P."/>
            <person name="Shirasu K."/>
        </authorList>
    </citation>
    <scope>NUCLEOTIDE SEQUENCE [LARGE SCALE GENOMIC DNA]</scope>
    <source>
        <strain evidence="1 2">CBS 515.97</strain>
    </source>
</reference>
<dbReference type="SMART" id="SM00248">
    <property type="entry name" value="ANK"/>
    <property type="match status" value="3"/>
</dbReference>
<dbReference type="EMBL" id="QAPG01000102">
    <property type="protein sequence ID" value="TDZ31525.1"/>
    <property type="molecule type" value="Genomic_DNA"/>
</dbReference>
<sequence>MPPPPPVSWLARISGSNTIIPTPACTMTIQGLPDELLALIASKVRDLRALASMALTNRRLNYIATTALYQEEVYRKDHLAIFHCAETGNIGGLELLRVHGQNLTVRMKFDLQQGTPRNRPSKKQTRWLQAYWDTLLTDEPRRGAIHFAILNGQLDTVRWLISYGVPVNQPILASDSFDAEETTPLQLAYENGEFGAVLVLLVNGAADALQGSQVWHKALEMGHVKPGMEFAMSVASSHLVGATSTEYSDIVAPGETSEVELATQTPNSDVDMLDANTGAPIFRHILTDSINNMSIEKEPAVTEGLFGHKKAPTSAACAAVDVLNQPHEVTRNIEKRQNPSEEDVINAILLICDPLDAAVAMTEIPREVTTWERRKQQYKLAHKGKVVKRTNKKAKRDAVFQARKTKETRMEAAKLRQDNKVTAGKLVRQTLGPYCAMLSKRFGKGDMICEKKDCFACSLDGLNAPSSTGMNEE</sequence>
<gene>
    <name evidence="1" type="ORF">C8035_v012221</name>
</gene>
<name>A0A4R8Q8P5_9PEZI</name>
<dbReference type="InterPro" id="IPR002110">
    <property type="entry name" value="Ankyrin_rpt"/>
</dbReference>
<dbReference type="SUPFAM" id="SSF81383">
    <property type="entry name" value="F-box domain"/>
    <property type="match status" value="1"/>
</dbReference>
<organism evidence="1 2">
    <name type="scientific">Colletotrichum spinosum</name>
    <dbReference type="NCBI Taxonomy" id="1347390"/>
    <lineage>
        <taxon>Eukaryota</taxon>
        <taxon>Fungi</taxon>
        <taxon>Dikarya</taxon>
        <taxon>Ascomycota</taxon>
        <taxon>Pezizomycotina</taxon>
        <taxon>Sordariomycetes</taxon>
        <taxon>Hypocreomycetidae</taxon>
        <taxon>Glomerellales</taxon>
        <taxon>Glomerellaceae</taxon>
        <taxon>Colletotrichum</taxon>
        <taxon>Colletotrichum orbiculare species complex</taxon>
    </lineage>
</organism>
<evidence type="ECO:0000313" key="1">
    <source>
        <dbReference type="EMBL" id="TDZ31525.1"/>
    </source>
</evidence>
<dbReference type="CDD" id="cd09917">
    <property type="entry name" value="F-box_SF"/>
    <property type="match status" value="1"/>
</dbReference>
<dbReference type="Proteomes" id="UP000295083">
    <property type="component" value="Unassembled WGS sequence"/>
</dbReference>
<evidence type="ECO:0000313" key="2">
    <source>
        <dbReference type="Proteomes" id="UP000295083"/>
    </source>
</evidence>
<keyword evidence="2" id="KW-1185">Reference proteome</keyword>
<dbReference type="InterPro" id="IPR036770">
    <property type="entry name" value="Ankyrin_rpt-contain_sf"/>
</dbReference>
<dbReference type="Gene3D" id="1.25.40.20">
    <property type="entry name" value="Ankyrin repeat-containing domain"/>
    <property type="match status" value="1"/>
</dbReference>
<dbReference type="Pfam" id="PF12796">
    <property type="entry name" value="Ank_2"/>
    <property type="match status" value="1"/>
</dbReference>
<dbReference type="InterPro" id="IPR036047">
    <property type="entry name" value="F-box-like_dom_sf"/>
</dbReference>
<accession>A0A4R8Q8P5</accession>
<dbReference type="AlphaFoldDB" id="A0A4R8Q8P5"/>
<comment type="caution">
    <text evidence="1">The sequence shown here is derived from an EMBL/GenBank/DDBJ whole genome shotgun (WGS) entry which is preliminary data.</text>
</comment>